<gene>
    <name evidence="6" type="primary">tmx3</name>
    <name evidence="6" type="ORF">Anas_07727</name>
</gene>
<dbReference type="AlphaFoldDB" id="A0A5N5SSP5"/>
<dbReference type="GO" id="GO:0016853">
    <property type="term" value="F:isomerase activity"/>
    <property type="evidence" value="ECO:0007669"/>
    <property type="project" value="UniProtKB-KW"/>
</dbReference>
<dbReference type="PANTHER" id="PTHR46426:SF1">
    <property type="entry name" value="PROTEIN DISULFIDE-ISOMERASE TMX3"/>
    <property type="match status" value="1"/>
</dbReference>
<dbReference type="PANTHER" id="PTHR46426">
    <property type="entry name" value="PROTEIN DISULFIDE-ISOMERASE TMX3"/>
    <property type="match status" value="1"/>
</dbReference>
<dbReference type="Gene3D" id="3.40.30.10">
    <property type="entry name" value="Glutaredoxin"/>
    <property type="match status" value="1"/>
</dbReference>
<evidence type="ECO:0000256" key="2">
    <source>
        <dbReference type="ARBA" id="ARBA00022692"/>
    </source>
</evidence>
<keyword evidence="7" id="KW-1185">Reference proteome</keyword>
<keyword evidence="3" id="KW-1133">Transmembrane helix</keyword>
<feature type="domain" description="Thioredoxin" evidence="5">
    <location>
        <begin position="67"/>
        <end position="185"/>
    </location>
</feature>
<evidence type="ECO:0000256" key="3">
    <source>
        <dbReference type="ARBA" id="ARBA00022989"/>
    </source>
</evidence>
<dbReference type="PRINTS" id="PR00421">
    <property type="entry name" value="THIOREDOXIN"/>
</dbReference>
<dbReference type="InterPro" id="IPR013766">
    <property type="entry name" value="Thioredoxin_domain"/>
</dbReference>
<sequence>MSSIIKSTGFHPIENTDLQCRAILRNFKYDKGGGSKILALICIDRNDNEYTNVFNIKESVAYLEINIINVEHAEKLTFSQNLKLTEHHSDLDQHSQSGVSVYHFYAPWCGHCKKLEPIWNHVAQTLYNTEIRTGKVDCTRFTGLATHFKIKGFPTIMFIKGDTYEFYKGDRTKEEIIGFALRMAATPVPHLDSSHLEHAIKDHNLFFLYSGLREGELWDSYYSLALYYRHFHFFYSTDAKSFGKVSKLESNPGV</sequence>
<keyword evidence="6" id="KW-0413">Isomerase</keyword>
<proteinExistence type="predicted"/>
<dbReference type="SUPFAM" id="SSF52833">
    <property type="entry name" value="Thioredoxin-like"/>
    <property type="match status" value="1"/>
</dbReference>
<evidence type="ECO:0000256" key="1">
    <source>
        <dbReference type="ARBA" id="ARBA00004167"/>
    </source>
</evidence>
<keyword evidence="2" id="KW-0812">Transmembrane</keyword>
<dbReference type="PROSITE" id="PS51352">
    <property type="entry name" value="THIOREDOXIN_2"/>
    <property type="match status" value="1"/>
</dbReference>
<evidence type="ECO:0000313" key="6">
    <source>
        <dbReference type="EMBL" id="KAB7496918.1"/>
    </source>
</evidence>
<dbReference type="Proteomes" id="UP000326759">
    <property type="component" value="Unassembled WGS sequence"/>
</dbReference>
<dbReference type="InterPro" id="IPR036249">
    <property type="entry name" value="Thioredoxin-like_sf"/>
</dbReference>
<dbReference type="Pfam" id="PF00085">
    <property type="entry name" value="Thioredoxin"/>
    <property type="match status" value="1"/>
</dbReference>
<evidence type="ECO:0000313" key="7">
    <source>
        <dbReference type="Proteomes" id="UP000326759"/>
    </source>
</evidence>
<dbReference type="OrthoDB" id="74910at2759"/>
<protein>
    <submittedName>
        <fullName evidence="6">Protein disulfide-isomerase TMX3</fullName>
    </submittedName>
</protein>
<evidence type="ECO:0000259" key="5">
    <source>
        <dbReference type="PROSITE" id="PS51352"/>
    </source>
</evidence>
<evidence type="ECO:0000256" key="4">
    <source>
        <dbReference type="ARBA" id="ARBA00023136"/>
    </source>
</evidence>
<dbReference type="InterPro" id="IPR052250">
    <property type="entry name" value="PDI_TMX3"/>
</dbReference>
<comment type="caution">
    <text evidence="6">The sequence shown here is derived from an EMBL/GenBank/DDBJ whole genome shotgun (WGS) entry which is preliminary data.</text>
</comment>
<dbReference type="EMBL" id="SEYY01020916">
    <property type="protein sequence ID" value="KAB7496918.1"/>
    <property type="molecule type" value="Genomic_DNA"/>
</dbReference>
<comment type="subcellular location">
    <subcellularLocation>
        <location evidence="1">Membrane</location>
        <topology evidence="1">Single-pass membrane protein</topology>
    </subcellularLocation>
</comment>
<name>A0A5N5SSP5_9CRUS</name>
<accession>A0A5N5SSP5</accession>
<keyword evidence="4" id="KW-0472">Membrane</keyword>
<dbReference type="GO" id="GO:0005783">
    <property type="term" value="C:endoplasmic reticulum"/>
    <property type="evidence" value="ECO:0007669"/>
    <property type="project" value="TreeGrafter"/>
</dbReference>
<dbReference type="GO" id="GO:0016020">
    <property type="term" value="C:membrane"/>
    <property type="evidence" value="ECO:0007669"/>
    <property type="project" value="UniProtKB-SubCell"/>
</dbReference>
<reference evidence="6 7" key="1">
    <citation type="journal article" date="2019" name="PLoS Biol.">
        <title>Sex chromosomes control vertical transmission of feminizing Wolbachia symbionts in an isopod.</title>
        <authorList>
            <person name="Becking T."/>
            <person name="Chebbi M.A."/>
            <person name="Giraud I."/>
            <person name="Moumen B."/>
            <person name="Laverre T."/>
            <person name="Caubet Y."/>
            <person name="Peccoud J."/>
            <person name="Gilbert C."/>
            <person name="Cordaux R."/>
        </authorList>
    </citation>
    <scope>NUCLEOTIDE SEQUENCE [LARGE SCALE GENOMIC DNA]</scope>
    <source>
        <strain evidence="6">ANa2</strain>
        <tissue evidence="6">Whole body excluding digestive tract and cuticle</tissue>
    </source>
</reference>
<organism evidence="6 7">
    <name type="scientific">Armadillidium nasatum</name>
    <dbReference type="NCBI Taxonomy" id="96803"/>
    <lineage>
        <taxon>Eukaryota</taxon>
        <taxon>Metazoa</taxon>
        <taxon>Ecdysozoa</taxon>
        <taxon>Arthropoda</taxon>
        <taxon>Crustacea</taxon>
        <taxon>Multicrustacea</taxon>
        <taxon>Malacostraca</taxon>
        <taxon>Eumalacostraca</taxon>
        <taxon>Peracarida</taxon>
        <taxon>Isopoda</taxon>
        <taxon>Oniscidea</taxon>
        <taxon>Crinocheta</taxon>
        <taxon>Armadillidiidae</taxon>
        <taxon>Armadillidium</taxon>
    </lineage>
</organism>